<sequence>MTANPSANDHLLPLSLEESAQFSLEDDDELRHESDRQQRQDEIELDDADSGSDDLELLPPFTSTNNSTSTATKNAKRKLHKIFRCCSPHFVAPKCSIM</sequence>
<evidence type="ECO:0000313" key="2">
    <source>
        <dbReference type="WBParaSite" id="PS1159_v2.g19447.t1"/>
    </source>
</evidence>
<evidence type="ECO:0000313" key="1">
    <source>
        <dbReference type="Proteomes" id="UP000887580"/>
    </source>
</evidence>
<accession>A0AC35FP44</accession>
<proteinExistence type="predicted"/>
<reference evidence="2" key="1">
    <citation type="submission" date="2022-11" db="UniProtKB">
        <authorList>
            <consortium name="WormBaseParasite"/>
        </authorList>
    </citation>
    <scope>IDENTIFICATION</scope>
</reference>
<dbReference type="WBParaSite" id="PS1159_v2.g19447.t1">
    <property type="protein sequence ID" value="PS1159_v2.g19447.t1"/>
    <property type="gene ID" value="PS1159_v2.g19447"/>
</dbReference>
<dbReference type="Proteomes" id="UP000887580">
    <property type="component" value="Unplaced"/>
</dbReference>
<name>A0AC35FP44_9BILA</name>
<protein>
    <submittedName>
        <fullName evidence="2">Uncharacterized protein</fullName>
    </submittedName>
</protein>
<organism evidence="1 2">
    <name type="scientific">Panagrolaimus sp. PS1159</name>
    <dbReference type="NCBI Taxonomy" id="55785"/>
    <lineage>
        <taxon>Eukaryota</taxon>
        <taxon>Metazoa</taxon>
        <taxon>Ecdysozoa</taxon>
        <taxon>Nematoda</taxon>
        <taxon>Chromadorea</taxon>
        <taxon>Rhabditida</taxon>
        <taxon>Tylenchina</taxon>
        <taxon>Panagrolaimomorpha</taxon>
        <taxon>Panagrolaimoidea</taxon>
        <taxon>Panagrolaimidae</taxon>
        <taxon>Panagrolaimus</taxon>
    </lineage>
</organism>